<dbReference type="Proteomes" id="UP000762253">
    <property type="component" value="Unassembled WGS sequence"/>
</dbReference>
<evidence type="ECO:0000313" key="4">
    <source>
        <dbReference type="EMBL" id="NMF65712.1"/>
    </source>
</evidence>
<accession>A0ABX1MIN2</accession>
<protein>
    <submittedName>
        <fullName evidence="4">Serine protease</fullName>
    </submittedName>
</protein>
<sequence>MTWRWVTRGLHCTLLLVACLGGIAISGACCQGQIALPRHKPISVSCQNQNCKLSQLSVAQVQQKAEAITVKVLSKELLGTGTLMKRNGQVYTVITNAHVLRSADPPYQIQTPDGRLYSAVVSKSVVFKDRDLAILQFRSTNTVYTVATLGNSSSLKVGDKVFVGGFTSRAEQNGANQKYLTLPYRASLWKVGSGNLTLPYRASLSLVRRGKDFREAKSEGEVKSEMCVANKGVGSEYVFTEGKVSLILDKALEGGYQIGYSNEIRKGMSGAPLLNQRGEVVGINGLHKDPVWNTPELYMDGSEPSKALQEQITRSSLAVPIKTVVQLAPKLVTRSFKMSVSFDSAQGTPLVNFDAKQKFDL</sequence>
<dbReference type="InterPro" id="IPR009003">
    <property type="entry name" value="Peptidase_S1_PA"/>
</dbReference>
<dbReference type="PROSITE" id="PS51257">
    <property type="entry name" value="PROKAR_LIPOPROTEIN"/>
    <property type="match status" value="1"/>
</dbReference>
<evidence type="ECO:0000256" key="1">
    <source>
        <dbReference type="ARBA" id="ARBA00010541"/>
    </source>
</evidence>
<evidence type="ECO:0000313" key="5">
    <source>
        <dbReference type="Proteomes" id="UP000762253"/>
    </source>
</evidence>
<name>A0ABX1MIN2_9CYAN</name>
<dbReference type="InterPro" id="IPR051201">
    <property type="entry name" value="Chloro_Bact_Ser_Proteases"/>
</dbReference>
<evidence type="ECO:0000256" key="3">
    <source>
        <dbReference type="ARBA" id="ARBA00022801"/>
    </source>
</evidence>
<dbReference type="InterPro" id="IPR043504">
    <property type="entry name" value="Peptidase_S1_PA_chymotrypsin"/>
</dbReference>
<dbReference type="Pfam" id="PF13365">
    <property type="entry name" value="Trypsin_2"/>
    <property type="match status" value="1"/>
</dbReference>
<comment type="caution">
    <text evidence="4">The sequence shown here is derived from an EMBL/GenBank/DDBJ whole genome shotgun (WGS) entry which is preliminary data.</text>
</comment>
<dbReference type="PANTHER" id="PTHR43343">
    <property type="entry name" value="PEPTIDASE S12"/>
    <property type="match status" value="1"/>
</dbReference>
<dbReference type="EMBL" id="QMEC01000115">
    <property type="protein sequence ID" value="NMF65712.1"/>
    <property type="molecule type" value="Genomic_DNA"/>
</dbReference>
<gene>
    <name evidence="4" type="ORF">DP115_24330</name>
</gene>
<reference evidence="4 5" key="1">
    <citation type="submission" date="2018-06" db="EMBL/GenBank/DDBJ databases">
        <title>Comparative genomics of Brasilonema spp. strains.</title>
        <authorList>
            <person name="Alvarenga D.O."/>
            <person name="Fiore M.F."/>
            <person name="Varani A.M."/>
        </authorList>
    </citation>
    <scope>NUCLEOTIDE SEQUENCE [LARGE SCALE GENOMIC DNA]</scope>
    <source>
        <strain evidence="4 5">UFV-OR1</strain>
    </source>
</reference>
<dbReference type="SUPFAM" id="SSF50494">
    <property type="entry name" value="Trypsin-like serine proteases"/>
    <property type="match status" value="1"/>
</dbReference>
<dbReference type="PANTHER" id="PTHR43343:SF3">
    <property type="entry name" value="PROTEASE DO-LIKE 8, CHLOROPLASTIC"/>
    <property type="match status" value="1"/>
</dbReference>
<dbReference type="GO" id="GO:0008233">
    <property type="term" value="F:peptidase activity"/>
    <property type="evidence" value="ECO:0007669"/>
    <property type="project" value="UniProtKB-KW"/>
</dbReference>
<dbReference type="GO" id="GO:0006508">
    <property type="term" value="P:proteolysis"/>
    <property type="evidence" value="ECO:0007669"/>
    <property type="project" value="UniProtKB-KW"/>
</dbReference>
<organism evidence="4 5">
    <name type="scientific">Brasilonema octagenarum UFV-OR1</name>
    <dbReference type="NCBI Taxonomy" id="417115"/>
    <lineage>
        <taxon>Bacteria</taxon>
        <taxon>Bacillati</taxon>
        <taxon>Cyanobacteriota</taxon>
        <taxon>Cyanophyceae</taxon>
        <taxon>Nostocales</taxon>
        <taxon>Scytonemataceae</taxon>
        <taxon>Brasilonema</taxon>
        <taxon>Octagenarum group</taxon>
    </lineage>
</organism>
<comment type="similarity">
    <text evidence="1">Belongs to the peptidase S1C family.</text>
</comment>
<dbReference type="Gene3D" id="2.40.10.10">
    <property type="entry name" value="Trypsin-like serine proteases"/>
    <property type="match status" value="1"/>
</dbReference>
<evidence type="ECO:0000256" key="2">
    <source>
        <dbReference type="ARBA" id="ARBA00022670"/>
    </source>
</evidence>
<keyword evidence="2 4" id="KW-0645">Protease</keyword>
<dbReference type="Gene3D" id="2.40.10.120">
    <property type="match status" value="1"/>
</dbReference>
<keyword evidence="5" id="KW-1185">Reference proteome</keyword>
<proteinExistence type="inferred from homology"/>
<keyword evidence="3" id="KW-0378">Hydrolase</keyword>